<dbReference type="PIRSF" id="PIRSF000126">
    <property type="entry name" value="11-beta-HSD1"/>
    <property type="match status" value="1"/>
</dbReference>
<feature type="transmembrane region" description="Helical" evidence="5">
    <location>
        <begin position="14"/>
        <end position="32"/>
    </location>
</feature>
<evidence type="ECO:0000256" key="4">
    <source>
        <dbReference type="RuleBase" id="RU000363"/>
    </source>
</evidence>
<comment type="similarity">
    <text evidence="4">Belongs to the short-chain dehydrogenases/reductases (SDR) family.</text>
</comment>
<dbReference type="Pfam" id="PF00106">
    <property type="entry name" value="adh_short"/>
    <property type="match status" value="1"/>
</dbReference>
<proteinExistence type="inferred from homology"/>
<dbReference type="Proteomes" id="UP000283530">
    <property type="component" value="Unassembled WGS sequence"/>
</dbReference>
<keyword evidence="2" id="KW-0521">NADP</keyword>
<evidence type="ECO:0000256" key="5">
    <source>
        <dbReference type="SAM" id="Phobius"/>
    </source>
</evidence>
<evidence type="ECO:0000256" key="1">
    <source>
        <dbReference type="ARBA" id="ARBA00004240"/>
    </source>
</evidence>
<keyword evidence="5" id="KW-0472">Membrane</keyword>
<keyword evidence="5" id="KW-1133">Transmembrane helix</keyword>
<dbReference type="PRINTS" id="PR00081">
    <property type="entry name" value="GDHRDH"/>
</dbReference>
<dbReference type="OrthoDB" id="5545019at2759"/>
<comment type="subcellular location">
    <subcellularLocation>
        <location evidence="1">Endoplasmic reticulum</location>
    </subcellularLocation>
</comment>
<protein>
    <submittedName>
        <fullName evidence="6">Very-long-chain 3-oxoacyl-CoA reductase 1-like protein</fullName>
    </submittedName>
</protein>
<keyword evidence="5" id="KW-0812">Transmembrane</keyword>
<organism evidence="6 7">
    <name type="scientific">Cinnamomum micranthum f. kanehirae</name>
    <dbReference type="NCBI Taxonomy" id="337451"/>
    <lineage>
        <taxon>Eukaryota</taxon>
        <taxon>Viridiplantae</taxon>
        <taxon>Streptophyta</taxon>
        <taxon>Embryophyta</taxon>
        <taxon>Tracheophyta</taxon>
        <taxon>Spermatophyta</taxon>
        <taxon>Magnoliopsida</taxon>
        <taxon>Magnoliidae</taxon>
        <taxon>Laurales</taxon>
        <taxon>Lauraceae</taxon>
        <taxon>Cinnamomum</taxon>
    </lineage>
</organism>
<evidence type="ECO:0000256" key="2">
    <source>
        <dbReference type="ARBA" id="ARBA00022857"/>
    </source>
</evidence>
<dbReference type="PROSITE" id="PS00061">
    <property type="entry name" value="ADH_SHORT"/>
    <property type="match status" value="1"/>
</dbReference>
<name>A0A443NYX6_9MAGN</name>
<dbReference type="InterPro" id="IPR036291">
    <property type="entry name" value="NAD(P)-bd_dom_sf"/>
</dbReference>
<dbReference type="InterPro" id="IPR020904">
    <property type="entry name" value="Sc_DH/Rdtase_CS"/>
</dbReference>
<evidence type="ECO:0000313" key="7">
    <source>
        <dbReference type="Proteomes" id="UP000283530"/>
    </source>
</evidence>
<dbReference type="CDD" id="cd05356">
    <property type="entry name" value="17beta-HSD1_like_SDR_c"/>
    <property type="match status" value="1"/>
</dbReference>
<dbReference type="AlphaFoldDB" id="A0A443NYX6"/>
<accession>A0A443NYX6</accession>
<dbReference type="EMBL" id="QPKB01000004">
    <property type="protein sequence ID" value="RWR83740.1"/>
    <property type="molecule type" value="Genomic_DNA"/>
</dbReference>
<dbReference type="PANTHER" id="PTHR43899">
    <property type="entry name" value="RH59310P"/>
    <property type="match status" value="1"/>
</dbReference>
<evidence type="ECO:0000256" key="3">
    <source>
        <dbReference type="ARBA" id="ARBA00023002"/>
    </source>
</evidence>
<dbReference type="GO" id="GO:0005783">
    <property type="term" value="C:endoplasmic reticulum"/>
    <property type="evidence" value="ECO:0007669"/>
    <property type="project" value="UniProtKB-SubCell"/>
</dbReference>
<evidence type="ECO:0000313" key="6">
    <source>
        <dbReference type="EMBL" id="RWR83740.1"/>
    </source>
</evidence>
<dbReference type="STRING" id="337451.A0A443NYX6"/>
<comment type="caution">
    <text evidence="6">The sequence shown here is derived from an EMBL/GenBank/DDBJ whole genome shotgun (WGS) entry which is preliminary data.</text>
</comment>
<dbReference type="Gene3D" id="3.40.50.720">
    <property type="entry name" value="NAD(P)-binding Rossmann-like Domain"/>
    <property type="match status" value="1"/>
</dbReference>
<dbReference type="SUPFAM" id="SSF51735">
    <property type="entry name" value="NAD(P)-binding Rossmann-fold domains"/>
    <property type="match status" value="1"/>
</dbReference>
<dbReference type="GO" id="GO:0045703">
    <property type="term" value="F:ketoreductase activity"/>
    <property type="evidence" value="ECO:0007669"/>
    <property type="project" value="TreeGrafter"/>
</dbReference>
<dbReference type="PRINTS" id="PR00080">
    <property type="entry name" value="SDRFAMILY"/>
</dbReference>
<dbReference type="InterPro" id="IPR002347">
    <property type="entry name" value="SDR_fam"/>
</dbReference>
<dbReference type="PANTHER" id="PTHR43899:SF25">
    <property type="entry name" value="ENOYL-(ACYL CARRIER) REDUCTASE"/>
    <property type="match status" value="1"/>
</dbReference>
<keyword evidence="3" id="KW-0560">Oxidoreductase</keyword>
<dbReference type="InterPro" id="IPR051019">
    <property type="entry name" value="VLCFA-Steroid_DH"/>
</dbReference>
<reference evidence="6 7" key="1">
    <citation type="journal article" date="2019" name="Nat. Plants">
        <title>Stout camphor tree genome fills gaps in understanding of flowering plant genome evolution.</title>
        <authorList>
            <person name="Chaw S.M."/>
            <person name="Liu Y.C."/>
            <person name="Wu Y.W."/>
            <person name="Wang H.Y."/>
            <person name="Lin C.I."/>
            <person name="Wu C.S."/>
            <person name="Ke H.M."/>
            <person name="Chang L.Y."/>
            <person name="Hsu C.Y."/>
            <person name="Yang H.T."/>
            <person name="Sudianto E."/>
            <person name="Hsu M.H."/>
            <person name="Wu K.P."/>
            <person name="Wang L.N."/>
            <person name="Leebens-Mack J.H."/>
            <person name="Tsai I.J."/>
        </authorList>
    </citation>
    <scope>NUCLEOTIDE SEQUENCE [LARGE SCALE GENOMIC DNA]</scope>
    <source>
        <strain evidence="7">cv. Chaw 1501</strain>
        <tissue evidence="6">Young leaves</tissue>
    </source>
</reference>
<dbReference type="FunFam" id="3.40.50.720:FF:000137">
    <property type="entry name" value="Hydroxysteroid (17-beta) dehydrogenase 3"/>
    <property type="match status" value="1"/>
</dbReference>
<keyword evidence="7" id="KW-1185">Reference proteome</keyword>
<sequence length="328" mass="37227">METPVVLELLAKTIGFITFFKTLISIIRWVWVHFLRPAKNLKEYGSWALVTGSTDGIGKALAFELASKGLHLILVGRNPARLSVTTKELHQRYLGSGLQVRSIVIDFSTDPSEVICSRIQEGIDGLDVGILINNAGMTNTWPRFFHEADSIMDDIVRVNLEGMCRVTRVVLPVMLKKKRGAIINIGSGSADTLPSFPLYSVYSATKAYIHQFSRNLHVEYKQHGIDVQCLIPGFVKTKMLPIRFSSFFLPTPEVYSRACLRWIGYEPVCYPYWRHSLQRTLAQAMPKEFLDWAALQLVLLLRERESSKSQKKKPSREFQLSHLLMGLN</sequence>
<gene>
    <name evidence="6" type="ORF">CKAN_01250300</name>
</gene>